<evidence type="ECO:0000313" key="2">
    <source>
        <dbReference type="Proteomes" id="UP000248198"/>
    </source>
</evidence>
<reference evidence="1 2" key="1">
    <citation type="submission" date="2018-06" db="EMBL/GenBank/DDBJ databases">
        <title>Genomic Encyclopedia of Archaeal and Bacterial Type Strains, Phase II (KMG-II): from individual species to whole genera.</title>
        <authorList>
            <person name="Goeker M."/>
        </authorList>
    </citation>
    <scope>NUCLEOTIDE SEQUENCE [LARGE SCALE GENOMIC DNA]</scope>
    <source>
        <strain evidence="1 2">DSM 27372</strain>
    </source>
</reference>
<dbReference type="AlphaFoldDB" id="A0A318UG14"/>
<keyword evidence="2" id="KW-1185">Reference proteome</keyword>
<dbReference type="OrthoDB" id="338827at2"/>
<dbReference type="RefSeq" id="WP_110831500.1">
    <property type="nucleotide sequence ID" value="NZ_QKLU01000004.1"/>
</dbReference>
<evidence type="ECO:0000313" key="1">
    <source>
        <dbReference type="EMBL" id="PYF74307.1"/>
    </source>
</evidence>
<dbReference type="GO" id="GO:0020037">
    <property type="term" value="F:heme binding"/>
    <property type="evidence" value="ECO:0007669"/>
    <property type="project" value="InterPro"/>
</dbReference>
<sequence>MKAKLFLVLLILLPVLYILTCNKSKKSTGAAQVHFPEKLSGFKLFQGNPVLLVPAAGLEVQELSATLFTDYAKKQRLLKLPPGTKVIINDSGLPVYPEGSILVKTFYYQKNEKDTSQGKQLIETRLLLLKNGRWNAGTYRWNQAQSEAFYQPGASDVAVNWTDEKNNNRKVLYHISAPQDCISCHQFSGEIIPLGPKAINLNRTVLRNGTKLNQLLYLQKKGLLKMNIPVSKIPIMPDDENEQASITERARAYLDINCAHCHRPGGTAYRQSLALSYQVPYSHTGIGINKRNIIERMSSPGIYHMPKLGTTLLHTEGISLINGYLKSLDPKQ</sequence>
<protein>
    <submittedName>
        <fullName evidence="1">Putative repeat protein (TIGR03806 family)</fullName>
    </submittedName>
</protein>
<dbReference type="InterPro" id="IPR036909">
    <property type="entry name" value="Cyt_c-like_dom_sf"/>
</dbReference>
<dbReference type="EMBL" id="QKLU01000004">
    <property type="protein sequence ID" value="PYF74307.1"/>
    <property type="molecule type" value="Genomic_DNA"/>
</dbReference>
<gene>
    <name evidence="1" type="ORF">B0O44_104478</name>
</gene>
<comment type="caution">
    <text evidence="1">The sequence shown here is derived from an EMBL/GenBank/DDBJ whole genome shotgun (WGS) entry which is preliminary data.</text>
</comment>
<organism evidence="1 2">
    <name type="scientific">Pedobacter nutrimenti</name>
    <dbReference type="NCBI Taxonomy" id="1241337"/>
    <lineage>
        <taxon>Bacteria</taxon>
        <taxon>Pseudomonadati</taxon>
        <taxon>Bacteroidota</taxon>
        <taxon>Sphingobacteriia</taxon>
        <taxon>Sphingobacteriales</taxon>
        <taxon>Sphingobacteriaceae</taxon>
        <taxon>Pedobacter</taxon>
    </lineage>
</organism>
<name>A0A318UG14_9SPHI</name>
<proteinExistence type="predicted"/>
<dbReference type="GO" id="GO:0009055">
    <property type="term" value="F:electron transfer activity"/>
    <property type="evidence" value="ECO:0007669"/>
    <property type="project" value="InterPro"/>
</dbReference>
<accession>A0A318UG14</accession>
<dbReference type="Proteomes" id="UP000248198">
    <property type="component" value="Unassembled WGS sequence"/>
</dbReference>
<dbReference type="SUPFAM" id="SSF46626">
    <property type="entry name" value="Cytochrome c"/>
    <property type="match status" value="1"/>
</dbReference>